<sequence>MKKNLTLRLIKGGKGPNIDYTFNKAIVTKSRLMGTIALKILWTKNHQRRVQWFILDSEDHGIFDYGEYHGDSSLKEAMLTQRFMGHLGGRFVSLKEKEALFLVQHYAILNKLFNKELPQKEDYDFILKKKVSLSSPELEVLNTKIFETLDTVEELLHYYVMRAVGNDPNGMQYLLSKEAQEYIIDYKPVNKASVLLKNEISLCLKGKEISSYIVRSIIDTDGSYTLVNSMIKVDRKEKKVIDSEITNIVPISPEAVAEEIKRIEYIRVFKVINEGCLTRWLESSSINLLNYDFHQGRMLVEFRKNNDHVKNSIFQISGDILAIYFINKFNQLIVCYYNSDDFDTIYNKTLNINDGDCIKELCKFQLRASVIYEYAEMKEMDFLKYMNEHHLDSFTKV</sequence>
<dbReference type="OrthoDB" id="2078434at2"/>
<dbReference type="Proteomes" id="UP000465601">
    <property type="component" value="Unassembled WGS sequence"/>
</dbReference>
<evidence type="ECO:0000313" key="1">
    <source>
        <dbReference type="EMBL" id="KAB3527685.1"/>
    </source>
</evidence>
<keyword evidence="2" id="KW-1185">Reference proteome</keyword>
<organism evidence="1 2">
    <name type="scientific">Alkaliphilus serpentinus</name>
    <dbReference type="NCBI Taxonomy" id="1482731"/>
    <lineage>
        <taxon>Bacteria</taxon>
        <taxon>Bacillati</taxon>
        <taxon>Bacillota</taxon>
        <taxon>Clostridia</taxon>
        <taxon>Peptostreptococcales</taxon>
        <taxon>Natronincolaceae</taxon>
        <taxon>Alkaliphilus</taxon>
    </lineage>
</organism>
<dbReference type="AlphaFoldDB" id="A0A833MDB7"/>
<comment type="caution">
    <text evidence="1">The sequence shown here is derived from an EMBL/GenBank/DDBJ whole genome shotgun (WGS) entry which is preliminary data.</text>
</comment>
<protein>
    <submittedName>
        <fullName evidence="1">Uncharacterized protein</fullName>
    </submittedName>
</protein>
<reference evidence="1 2" key="1">
    <citation type="submission" date="2019-10" db="EMBL/GenBank/DDBJ databases">
        <title>Alkaliphilus serpentinus sp. nov. and Alkaliphilus pronyensis sp. nov., two novel anaerobic alkaliphilic species isolated from the serpentinized-hosted hydrothermal field of the Prony Bay (New Caledonia).</title>
        <authorList>
            <person name="Postec A."/>
        </authorList>
    </citation>
    <scope>NUCLEOTIDE SEQUENCE [LARGE SCALE GENOMIC DNA]</scope>
    <source>
        <strain evidence="1 2">LacT</strain>
    </source>
</reference>
<evidence type="ECO:0000313" key="2">
    <source>
        <dbReference type="Proteomes" id="UP000465601"/>
    </source>
</evidence>
<dbReference type="EMBL" id="WBZB01000040">
    <property type="protein sequence ID" value="KAB3527685.1"/>
    <property type="molecule type" value="Genomic_DNA"/>
</dbReference>
<name>A0A833MDB7_9FIRM</name>
<dbReference type="RefSeq" id="WP_151866579.1">
    <property type="nucleotide sequence ID" value="NZ_WBZB01000040.1"/>
</dbReference>
<proteinExistence type="predicted"/>
<accession>A0A833MDB7</accession>
<gene>
    <name evidence="1" type="ORF">F8153_11940</name>
</gene>